<accession>A0A1N7R4X3</accession>
<proteinExistence type="predicted"/>
<evidence type="ECO:0000313" key="2">
    <source>
        <dbReference type="Proteomes" id="UP000186917"/>
    </source>
</evidence>
<protein>
    <submittedName>
        <fullName evidence="1">Uncharacterized protein</fullName>
    </submittedName>
</protein>
<keyword evidence="2" id="KW-1185">Reference proteome</keyword>
<gene>
    <name evidence="1" type="ORF">SAMN05421788_109144</name>
</gene>
<organism evidence="1 2">
    <name type="scientific">Filimonas lacunae</name>
    <dbReference type="NCBI Taxonomy" id="477680"/>
    <lineage>
        <taxon>Bacteria</taxon>
        <taxon>Pseudomonadati</taxon>
        <taxon>Bacteroidota</taxon>
        <taxon>Chitinophagia</taxon>
        <taxon>Chitinophagales</taxon>
        <taxon>Chitinophagaceae</taxon>
        <taxon>Filimonas</taxon>
    </lineage>
</organism>
<dbReference type="RefSeq" id="WP_076381463.1">
    <property type="nucleotide sequence ID" value="NZ_AP017422.1"/>
</dbReference>
<sequence length="107" mass="11821">MNPENLPREFTIHYQGAELPVTTKCANFKQFVIRLANGTLTEVFPVADKLGKAWHEAFKGETGRAKELGVAIEASLNIIQQLNSILSFQPQQLLLQQSKGSQALLKG</sequence>
<reference evidence="2" key="1">
    <citation type="submission" date="2017-01" db="EMBL/GenBank/DDBJ databases">
        <authorList>
            <person name="Varghese N."/>
            <person name="Submissions S."/>
        </authorList>
    </citation>
    <scope>NUCLEOTIDE SEQUENCE [LARGE SCALE GENOMIC DNA]</scope>
    <source>
        <strain evidence="2">DSM 21054</strain>
    </source>
</reference>
<evidence type="ECO:0000313" key="1">
    <source>
        <dbReference type="EMBL" id="SIT30156.1"/>
    </source>
</evidence>
<dbReference type="AlphaFoldDB" id="A0A1N7R4X3"/>
<dbReference type="EMBL" id="FTOR01000009">
    <property type="protein sequence ID" value="SIT30156.1"/>
    <property type="molecule type" value="Genomic_DNA"/>
</dbReference>
<dbReference type="OrthoDB" id="680660at2"/>
<dbReference type="Proteomes" id="UP000186917">
    <property type="component" value="Unassembled WGS sequence"/>
</dbReference>
<name>A0A1N7R4X3_9BACT</name>